<evidence type="ECO:0000313" key="3">
    <source>
        <dbReference type="Proteomes" id="UP001066276"/>
    </source>
</evidence>
<dbReference type="Proteomes" id="UP001066276">
    <property type="component" value="Chromosome 8"/>
</dbReference>
<name>A0AAV7NHH2_PLEWA</name>
<organism evidence="2 3">
    <name type="scientific">Pleurodeles waltl</name>
    <name type="common">Iberian ribbed newt</name>
    <dbReference type="NCBI Taxonomy" id="8319"/>
    <lineage>
        <taxon>Eukaryota</taxon>
        <taxon>Metazoa</taxon>
        <taxon>Chordata</taxon>
        <taxon>Craniata</taxon>
        <taxon>Vertebrata</taxon>
        <taxon>Euteleostomi</taxon>
        <taxon>Amphibia</taxon>
        <taxon>Batrachia</taxon>
        <taxon>Caudata</taxon>
        <taxon>Salamandroidea</taxon>
        <taxon>Salamandridae</taxon>
        <taxon>Pleurodelinae</taxon>
        <taxon>Pleurodeles</taxon>
    </lineage>
</organism>
<proteinExistence type="predicted"/>
<evidence type="ECO:0000313" key="2">
    <source>
        <dbReference type="EMBL" id="KAJ1115497.1"/>
    </source>
</evidence>
<reference evidence="2" key="1">
    <citation type="journal article" date="2022" name="bioRxiv">
        <title>Sequencing and chromosome-scale assembly of the giantPleurodeles waltlgenome.</title>
        <authorList>
            <person name="Brown T."/>
            <person name="Elewa A."/>
            <person name="Iarovenko S."/>
            <person name="Subramanian E."/>
            <person name="Araus A.J."/>
            <person name="Petzold A."/>
            <person name="Susuki M."/>
            <person name="Suzuki K.-i.T."/>
            <person name="Hayashi T."/>
            <person name="Toyoda A."/>
            <person name="Oliveira C."/>
            <person name="Osipova E."/>
            <person name="Leigh N.D."/>
            <person name="Simon A."/>
            <person name="Yun M.H."/>
        </authorList>
    </citation>
    <scope>NUCLEOTIDE SEQUENCE</scope>
    <source>
        <strain evidence="2">20211129_DDA</strain>
        <tissue evidence="2">Liver</tissue>
    </source>
</reference>
<feature type="region of interest" description="Disordered" evidence="1">
    <location>
        <begin position="1"/>
        <end position="39"/>
    </location>
</feature>
<gene>
    <name evidence="2" type="ORF">NDU88_003721</name>
</gene>
<protein>
    <submittedName>
        <fullName evidence="2">Uncharacterized protein</fullName>
    </submittedName>
</protein>
<keyword evidence="3" id="KW-1185">Reference proteome</keyword>
<dbReference type="AlphaFoldDB" id="A0AAV7NHH2"/>
<evidence type="ECO:0000256" key="1">
    <source>
        <dbReference type="SAM" id="MobiDB-lite"/>
    </source>
</evidence>
<comment type="caution">
    <text evidence="2">The sequence shown here is derived from an EMBL/GenBank/DDBJ whole genome shotgun (WGS) entry which is preliminary data.</text>
</comment>
<accession>A0AAV7NHH2</accession>
<dbReference type="EMBL" id="JANPWB010000012">
    <property type="protein sequence ID" value="KAJ1115497.1"/>
    <property type="molecule type" value="Genomic_DNA"/>
</dbReference>
<sequence length="80" mass="8293">MPRAAGPGSAVARLLGERGTGQGLAEEGSSGLEKRPSTTRRVNLRCRGRYADPGRPDTQAIRGGSADKILVGAAARYSGR</sequence>